<accession>A0ACC1LYX0</accession>
<gene>
    <name evidence="1" type="primary">wis4</name>
    <name evidence="1" type="ORF">IWW38_004402</name>
</gene>
<dbReference type="EMBL" id="JANBVB010001582">
    <property type="protein sequence ID" value="KAJ2889948.1"/>
    <property type="molecule type" value="Genomic_DNA"/>
</dbReference>
<keyword evidence="1" id="KW-0418">Kinase</keyword>
<dbReference type="Proteomes" id="UP001139981">
    <property type="component" value="Unassembled WGS sequence"/>
</dbReference>
<comment type="caution">
    <text evidence="1">The sequence shown here is derived from an EMBL/GenBank/DDBJ whole genome shotgun (WGS) entry which is preliminary data.</text>
</comment>
<keyword evidence="1" id="KW-0808">Transferase</keyword>
<proteinExistence type="predicted"/>
<sequence length="476" mass="53363">RDELGESINADTFKQIADYQCSVWAAQPTRVFVPVFLLNGANLTLIIFTRNYWYRVYIGPICHSSTEVYGNMANSVCSTLVLLRFLLTLPPDEFGHFCSVFRVPCYLEFVRKDAAAVDTEIVVSKKPNTEPGAYSVKVVSHTRRVVHLRHHLAHIFNVNYRGKSAILKLSWTPHDTVPESAVYELLANSGVNYIPKIHVSGLLERDRFGYHLEFLIMEDCGMSVDRYIEPRMDDLPTADHCLSRVARVVNRVLRCLAQAKVLCGILHRDISLGNVMVGLKGTVRVVDWGCAKVLFDDNLPQDSLNHRVSVAAKWGYVDVVTPTTDKAIHNPLTGTPLYMSIPVLSGAAIRSLADDIESLFYVILHALHLSGTKKDLVDVPRGFVYHDYDSFAMVRIGCLASEANFLQFFGIPDISAELRQLLCNLRKFLLVADGEFIAPRLVLDASTPRGTDFDLLCDFVERDTLKLLKSDKLSVS</sequence>
<evidence type="ECO:0000313" key="2">
    <source>
        <dbReference type="Proteomes" id="UP001139981"/>
    </source>
</evidence>
<evidence type="ECO:0000313" key="1">
    <source>
        <dbReference type="EMBL" id="KAJ2889948.1"/>
    </source>
</evidence>
<protein>
    <submittedName>
        <fullName evidence="1">MAP kinase kinase kinase Wis4</fullName>
        <ecNumber evidence="1">2.7.11.25</ecNumber>
    </submittedName>
</protein>
<name>A0ACC1LYX0_9FUNG</name>
<dbReference type="EC" id="2.7.11.25" evidence="1"/>
<organism evidence="1 2">
    <name type="scientific">Coemansia aciculifera</name>
    <dbReference type="NCBI Taxonomy" id="417176"/>
    <lineage>
        <taxon>Eukaryota</taxon>
        <taxon>Fungi</taxon>
        <taxon>Fungi incertae sedis</taxon>
        <taxon>Zoopagomycota</taxon>
        <taxon>Kickxellomycotina</taxon>
        <taxon>Kickxellomycetes</taxon>
        <taxon>Kickxellales</taxon>
        <taxon>Kickxellaceae</taxon>
        <taxon>Coemansia</taxon>
    </lineage>
</organism>
<keyword evidence="2" id="KW-1185">Reference proteome</keyword>
<feature type="non-terminal residue" evidence="1">
    <location>
        <position position="1"/>
    </location>
</feature>
<reference evidence="1" key="1">
    <citation type="submission" date="2022-07" db="EMBL/GenBank/DDBJ databases">
        <title>Phylogenomic reconstructions and comparative analyses of Kickxellomycotina fungi.</title>
        <authorList>
            <person name="Reynolds N.K."/>
            <person name="Stajich J.E."/>
            <person name="Barry K."/>
            <person name="Grigoriev I.V."/>
            <person name="Crous P."/>
            <person name="Smith M.E."/>
        </authorList>
    </citation>
    <scope>NUCLEOTIDE SEQUENCE</scope>
    <source>
        <strain evidence="1">CBS 190363</strain>
    </source>
</reference>